<dbReference type="KEGG" id="atm:ANT_18560"/>
<organism evidence="2 3">
    <name type="scientific">Anaerolinea thermophila (strain DSM 14523 / JCM 11388 / NBRC 100420 / UNI-1)</name>
    <dbReference type="NCBI Taxonomy" id="926569"/>
    <lineage>
        <taxon>Bacteria</taxon>
        <taxon>Bacillati</taxon>
        <taxon>Chloroflexota</taxon>
        <taxon>Anaerolineae</taxon>
        <taxon>Anaerolineales</taxon>
        <taxon>Anaerolineaceae</taxon>
        <taxon>Anaerolinea</taxon>
    </lineage>
</organism>
<keyword evidence="1" id="KW-0812">Transmembrane</keyword>
<gene>
    <name evidence="2" type="ordered locus">ANT_18560</name>
</gene>
<dbReference type="AlphaFoldDB" id="E8N618"/>
<evidence type="ECO:0000313" key="3">
    <source>
        <dbReference type="Proteomes" id="UP000008922"/>
    </source>
</evidence>
<protein>
    <submittedName>
        <fullName evidence="2">Uncharacterized protein</fullName>
    </submittedName>
</protein>
<dbReference type="EMBL" id="AP012029">
    <property type="protein sequence ID" value="BAJ63882.1"/>
    <property type="molecule type" value="Genomic_DNA"/>
</dbReference>
<accession>E8N618</accession>
<dbReference type="HOGENOM" id="CLU_2646595_0_0_0"/>
<keyword evidence="3" id="KW-1185">Reference proteome</keyword>
<reference evidence="2 3" key="1">
    <citation type="submission" date="2010-12" db="EMBL/GenBank/DDBJ databases">
        <title>Whole genome sequence of Anaerolinea thermophila UNI-1.</title>
        <authorList>
            <person name="Narita-Yamada S."/>
            <person name="Kishi E."/>
            <person name="Watanabe Y."/>
            <person name="Takasaki K."/>
            <person name="Ankai A."/>
            <person name="Oguchi A."/>
            <person name="Fukui S."/>
            <person name="Takahashi M."/>
            <person name="Yashiro I."/>
            <person name="Hosoyama A."/>
            <person name="Sekiguchi Y."/>
            <person name="Hanada S."/>
            <person name="Fujita N."/>
        </authorList>
    </citation>
    <scope>NUCLEOTIDE SEQUENCE [LARGE SCALE GENOMIC DNA]</scope>
    <source>
        <strain evidence="3">DSM 14523 / JCM 11388 / NBRC 100420 / UNI-1</strain>
    </source>
</reference>
<dbReference type="InParanoid" id="E8N618"/>
<evidence type="ECO:0000256" key="1">
    <source>
        <dbReference type="SAM" id="Phobius"/>
    </source>
</evidence>
<proteinExistence type="predicted"/>
<feature type="transmembrane region" description="Helical" evidence="1">
    <location>
        <begin position="43"/>
        <end position="66"/>
    </location>
</feature>
<keyword evidence="1" id="KW-0472">Membrane</keyword>
<name>E8N618_ANATU</name>
<feature type="transmembrane region" description="Helical" evidence="1">
    <location>
        <begin position="16"/>
        <end position="37"/>
    </location>
</feature>
<keyword evidence="1" id="KW-1133">Transmembrane helix</keyword>
<dbReference type="STRING" id="926569.ANT_18560"/>
<dbReference type="Proteomes" id="UP000008922">
    <property type="component" value="Chromosome"/>
</dbReference>
<sequence>MRNRDLREYARQTTTRLILGGLILLFVVGTALIYWRYGAGGALSGLLCMTIALFPIGLILIILALLEWLTKRIDHD</sequence>
<evidence type="ECO:0000313" key="2">
    <source>
        <dbReference type="EMBL" id="BAJ63882.1"/>
    </source>
</evidence>